<reference evidence="2 3" key="1">
    <citation type="submission" date="2019-07" db="EMBL/GenBank/DDBJ databases">
        <title>Full genome sequence of Humibacter sp. WJ7-1.</title>
        <authorList>
            <person name="Im W.-T."/>
        </authorList>
    </citation>
    <scope>NUCLEOTIDE SEQUENCE [LARGE SCALE GENOMIC DNA]</scope>
    <source>
        <strain evidence="2 3">WJ7-1</strain>
    </source>
</reference>
<dbReference type="PANTHER" id="PTHR38600:SF2">
    <property type="entry name" value="SLL0088 PROTEIN"/>
    <property type="match status" value="1"/>
</dbReference>
<feature type="domain" description="HTH arsR-type" evidence="1">
    <location>
        <begin position="9"/>
        <end position="105"/>
    </location>
</feature>
<dbReference type="PRINTS" id="PR00778">
    <property type="entry name" value="HTHARSR"/>
</dbReference>
<proteinExistence type="predicted"/>
<evidence type="ECO:0000259" key="1">
    <source>
        <dbReference type="PROSITE" id="PS50987"/>
    </source>
</evidence>
<dbReference type="GO" id="GO:0003700">
    <property type="term" value="F:DNA-binding transcription factor activity"/>
    <property type="evidence" value="ECO:0007669"/>
    <property type="project" value="InterPro"/>
</dbReference>
<dbReference type="InterPro" id="IPR001845">
    <property type="entry name" value="HTH_ArsR_DNA-bd_dom"/>
</dbReference>
<dbReference type="Proteomes" id="UP000320216">
    <property type="component" value="Chromosome"/>
</dbReference>
<evidence type="ECO:0000313" key="2">
    <source>
        <dbReference type="EMBL" id="QDZ15075.1"/>
    </source>
</evidence>
<organism evidence="2 3">
    <name type="scientific">Humibacter ginsenosidimutans</name>
    <dbReference type="NCBI Taxonomy" id="2599293"/>
    <lineage>
        <taxon>Bacteria</taxon>
        <taxon>Bacillati</taxon>
        <taxon>Actinomycetota</taxon>
        <taxon>Actinomycetes</taxon>
        <taxon>Micrococcales</taxon>
        <taxon>Microbacteriaceae</taxon>
        <taxon>Humibacter</taxon>
    </lineage>
</organism>
<protein>
    <submittedName>
        <fullName evidence="2">Winged helix-turn-helix transcriptional regulator</fullName>
    </submittedName>
</protein>
<accession>A0A5B8M5F3</accession>
<name>A0A5B8M5F3_9MICO</name>
<dbReference type="PANTHER" id="PTHR38600">
    <property type="entry name" value="TRANSCRIPTIONAL REGULATORY PROTEIN"/>
    <property type="match status" value="1"/>
</dbReference>
<dbReference type="AlphaFoldDB" id="A0A5B8M5F3"/>
<dbReference type="InterPro" id="IPR011991">
    <property type="entry name" value="ArsR-like_HTH"/>
</dbReference>
<dbReference type="Gene3D" id="1.10.10.10">
    <property type="entry name" value="Winged helix-like DNA-binding domain superfamily/Winged helix DNA-binding domain"/>
    <property type="match status" value="1"/>
</dbReference>
<evidence type="ECO:0000313" key="3">
    <source>
        <dbReference type="Proteomes" id="UP000320216"/>
    </source>
</evidence>
<dbReference type="InterPro" id="IPR036390">
    <property type="entry name" value="WH_DNA-bd_sf"/>
</dbReference>
<dbReference type="CDD" id="cd00090">
    <property type="entry name" value="HTH_ARSR"/>
    <property type="match status" value="1"/>
</dbReference>
<gene>
    <name evidence="2" type="ORF">FPZ11_10095</name>
</gene>
<dbReference type="SMART" id="SM00418">
    <property type="entry name" value="HTH_ARSR"/>
    <property type="match status" value="1"/>
</dbReference>
<dbReference type="Pfam" id="PF01022">
    <property type="entry name" value="HTH_5"/>
    <property type="match status" value="1"/>
</dbReference>
<sequence length="125" mass="13656">MSYFPCVEISSTGKYADTIGPVFAALSDPTRRRIVETLHDGESTVGDLASRLGVGAPAMSKHLTVLENAGLVSRRRDAQRRMCRLVPAGFRDLNAWARRYEALWAGSLDNLGDYLEELSAEGGAR</sequence>
<dbReference type="InterPro" id="IPR036388">
    <property type="entry name" value="WH-like_DNA-bd_sf"/>
</dbReference>
<dbReference type="EMBL" id="CP042305">
    <property type="protein sequence ID" value="QDZ15075.1"/>
    <property type="molecule type" value="Genomic_DNA"/>
</dbReference>
<dbReference type="SUPFAM" id="SSF46785">
    <property type="entry name" value="Winged helix' DNA-binding domain"/>
    <property type="match status" value="1"/>
</dbReference>
<keyword evidence="3" id="KW-1185">Reference proteome</keyword>
<dbReference type="PROSITE" id="PS50987">
    <property type="entry name" value="HTH_ARSR_2"/>
    <property type="match status" value="1"/>
</dbReference>
<dbReference type="OrthoDB" id="3628603at2"/>
<dbReference type="KEGG" id="huw:FPZ11_10095"/>
<dbReference type="NCBIfam" id="NF033788">
    <property type="entry name" value="HTH_metalloreg"/>
    <property type="match status" value="1"/>
</dbReference>